<name>A0A858RN00_9BACT</name>
<reference evidence="3 4" key="1">
    <citation type="submission" date="2020-04" db="EMBL/GenBank/DDBJ databases">
        <title>Luteolibacter sp. G-1-1-1 isolated from soil.</title>
        <authorList>
            <person name="Dahal R.H."/>
        </authorList>
    </citation>
    <scope>NUCLEOTIDE SEQUENCE [LARGE SCALE GENOMIC DNA]</scope>
    <source>
        <strain evidence="3 4">G-1-1-1</strain>
    </source>
</reference>
<dbReference type="KEGG" id="luo:HHL09_18775"/>
<evidence type="ECO:0000313" key="4">
    <source>
        <dbReference type="Proteomes" id="UP000501812"/>
    </source>
</evidence>
<comment type="similarity">
    <text evidence="1 2">Belongs to the ArsC family.</text>
</comment>
<dbReference type="NCBIfam" id="TIGR01617">
    <property type="entry name" value="arsC_related"/>
    <property type="match status" value="1"/>
</dbReference>
<dbReference type="SUPFAM" id="SSF52833">
    <property type="entry name" value="Thioredoxin-like"/>
    <property type="match status" value="1"/>
</dbReference>
<evidence type="ECO:0000256" key="2">
    <source>
        <dbReference type="PROSITE-ProRule" id="PRU01282"/>
    </source>
</evidence>
<gene>
    <name evidence="3" type="ORF">HHL09_18775</name>
</gene>
<dbReference type="RefSeq" id="WP_169456165.1">
    <property type="nucleotide sequence ID" value="NZ_CP051774.1"/>
</dbReference>
<accession>A0A858RN00</accession>
<dbReference type="PANTHER" id="PTHR30041">
    <property type="entry name" value="ARSENATE REDUCTASE"/>
    <property type="match status" value="1"/>
</dbReference>
<dbReference type="InterPro" id="IPR006504">
    <property type="entry name" value="Tscrpt_reg_Spx/MgsR"/>
</dbReference>
<organism evidence="3 4">
    <name type="scientific">Luteolibacter luteus</name>
    <dbReference type="NCBI Taxonomy" id="2728835"/>
    <lineage>
        <taxon>Bacteria</taxon>
        <taxon>Pseudomonadati</taxon>
        <taxon>Verrucomicrobiota</taxon>
        <taxon>Verrucomicrobiia</taxon>
        <taxon>Verrucomicrobiales</taxon>
        <taxon>Verrucomicrobiaceae</taxon>
        <taxon>Luteolibacter</taxon>
    </lineage>
</organism>
<dbReference type="Proteomes" id="UP000501812">
    <property type="component" value="Chromosome"/>
</dbReference>
<keyword evidence="4" id="KW-1185">Reference proteome</keyword>
<dbReference type="PROSITE" id="PS51353">
    <property type="entry name" value="ARSC"/>
    <property type="match status" value="1"/>
</dbReference>
<evidence type="ECO:0000313" key="3">
    <source>
        <dbReference type="EMBL" id="QJE97739.1"/>
    </source>
</evidence>
<dbReference type="Pfam" id="PF03960">
    <property type="entry name" value="ArsC"/>
    <property type="match status" value="1"/>
</dbReference>
<dbReference type="PANTHER" id="PTHR30041:SF8">
    <property type="entry name" value="PROTEIN YFFB"/>
    <property type="match status" value="1"/>
</dbReference>
<evidence type="ECO:0000256" key="1">
    <source>
        <dbReference type="ARBA" id="ARBA00007198"/>
    </source>
</evidence>
<protein>
    <submittedName>
        <fullName evidence="3">Arsenate reductase family protein</fullName>
    </submittedName>
</protein>
<dbReference type="EMBL" id="CP051774">
    <property type="protein sequence ID" value="QJE97739.1"/>
    <property type="molecule type" value="Genomic_DNA"/>
</dbReference>
<proteinExistence type="inferred from homology"/>
<dbReference type="Gene3D" id="3.40.30.10">
    <property type="entry name" value="Glutaredoxin"/>
    <property type="match status" value="1"/>
</dbReference>
<dbReference type="CDD" id="cd03036">
    <property type="entry name" value="ArsC_like"/>
    <property type="match status" value="1"/>
</dbReference>
<dbReference type="AlphaFoldDB" id="A0A858RN00"/>
<sequence>MISVYAYKNCDTCRKALKWLKENGVPREVKAIRETPPTAQELMVAVESHGGDLRPLFNTSGGDYRDLGLKDKLPGMSVADAVSLLSENGNLVKRPFVIGEGVVLVGFKEDEWKAKLGKG</sequence>
<dbReference type="InterPro" id="IPR036249">
    <property type="entry name" value="Thioredoxin-like_sf"/>
</dbReference>
<dbReference type="InterPro" id="IPR006660">
    <property type="entry name" value="Arsenate_reductase-like"/>
</dbReference>